<sequence length="82" mass="8752">MCYEVKCGTCGKSTWGGCGFHVASVQRQIPEGQHCTCHSWPGMAPAGVGSASLGPKRSPSTTIAVYSCVGIFLVWCIWILME</sequence>
<dbReference type="Proteomes" id="UP001054889">
    <property type="component" value="Unassembled WGS sequence"/>
</dbReference>
<reference evidence="2" key="2">
    <citation type="submission" date="2021-12" db="EMBL/GenBank/DDBJ databases">
        <title>Resequencing data analysis of finger millet.</title>
        <authorList>
            <person name="Hatakeyama M."/>
            <person name="Aluri S."/>
            <person name="Balachadran M.T."/>
            <person name="Sivarajan S.R."/>
            <person name="Poveda L."/>
            <person name="Shimizu-Inatsugi R."/>
            <person name="Schlapbach R."/>
            <person name="Sreeman S.M."/>
            <person name="Shimizu K.K."/>
        </authorList>
    </citation>
    <scope>NUCLEOTIDE SEQUENCE</scope>
</reference>
<protein>
    <submittedName>
        <fullName evidence="2">Uncharacterized protein</fullName>
    </submittedName>
</protein>
<evidence type="ECO:0000256" key="1">
    <source>
        <dbReference type="SAM" id="Phobius"/>
    </source>
</evidence>
<dbReference type="EMBL" id="BQKI01000006">
    <property type="protein sequence ID" value="GJM96168.1"/>
    <property type="molecule type" value="Genomic_DNA"/>
</dbReference>
<evidence type="ECO:0000313" key="3">
    <source>
        <dbReference type="Proteomes" id="UP001054889"/>
    </source>
</evidence>
<accession>A0AAV5CD22</accession>
<evidence type="ECO:0000313" key="2">
    <source>
        <dbReference type="EMBL" id="GJM96168.1"/>
    </source>
</evidence>
<keyword evidence="1" id="KW-0812">Transmembrane</keyword>
<dbReference type="PANTHER" id="PTHR34724:SF4">
    <property type="entry name" value="EXPRESSED PROTEIN"/>
    <property type="match status" value="1"/>
</dbReference>
<name>A0AAV5CD22_ELECO</name>
<keyword evidence="1" id="KW-0472">Membrane</keyword>
<gene>
    <name evidence="2" type="primary">ga12981</name>
    <name evidence="2" type="ORF">PR202_ga12981</name>
</gene>
<dbReference type="PANTHER" id="PTHR34724">
    <property type="entry name" value="OS12G0596101 PROTEIN"/>
    <property type="match status" value="1"/>
</dbReference>
<proteinExistence type="predicted"/>
<dbReference type="AlphaFoldDB" id="A0AAV5CD22"/>
<organism evidence="2 3">
    <name type="scientific">Eleusine coracana subsp. coracana</name>
    <dbReference type="NCBI Taxonomy" id="191504"/>
    <lineage>
        <taxon>Eukaryota</taxon>
        <taxon>Viridiplantae</taxon>
        <taxon>Streptophyta</taxon>
        <taxon>Embryophyta</taxon>
        <taxon>Tracheophyta</taxon>
        <taxon>Spermatophyta</taxon>
        <taxon>Magnoliopsida</taxon>
        <taxon>Liliopsida</taxon>
        <taxon>Poales</taxon>
        <taxon>Poaceae</taxon>
        <taxon>PACMAD clade</taxon>
        <taxon>Chloridoideae</taxon>
        <taxon>Cynodonteae</taxon>
        <taxon>Eleusininae</taxon>
        <taxon>Eleusine</taxon>
    </lineage>
</organism>
<keyword evidence="1" id="KW-1133">Transmembrane helix</keyword>
<comment type="caution">
    <text evidence="2">The sequence shown here is derived from an EMBL/GenBank/DDBJ whole genome shotgun (WGS) entry which is preliminary data.</text>
</comment>
<feature type="transmembrane region" description="Helical" evidence="1">
    <location>
        <begin position="63"/>
        <end position="81"/>
    </location>
</feature>
<keyword evidence="3" id="KW-1185">Reference proteome</keyword>
<reference evidence="2" key="1">
    <citation type="journal article" date="2018" name="DNA Res.">
        <title>Multiple hybrid de novo genome assembly of finger millet, an orphan allotetraploid crop.</title>
        <authorList>
            <person name="Hatakeyama M."/>
            <person name="Aluri S."/>
            <person name="Balachadran M.T."/>
            <person name="Sivarajan S.R."/>
            <person name="Patrignani A."/>
            <person name="Gruter S."/>
            <person name="Poveda L."/>
            <person name="Shimizu-Inatsugi R."/>
            <person name="Baeten J."/>
            <person name="Francoijs K.J."/>
            <person name="Nataraja K.N."/>
            <person name="Reddy Y.A.N."/>
            <person name="Phadnis S."/>
            <person name="Ravikumar R.L."/>
            <person name="Schlapbach R."/>
            <person name="Sreeman S.M."/>
            <person name="Shimizu K.K."/>
        </authorList>
    </citation>
    <scope>NUCLEOTIDE SEQUENCE</scope>
</reference>